<proteinExistence type="predicted"/>
<dbReference type="KEGG" id="daa:AKL17_1026"/>
<evidence type="ECO:0000313" key="1">
    <source>
        <dbReference type="EMBL" id="AMY68285.1"/>
    </source>
</evidence>
<dbReference type="STRING" id="1335048.AKL17_1026"/>
<protein>
    <submittedName>
        <fullName evidence="1">Uncharacterized protein</fullName>
    </submittedName>
</protein>
<keyword evidence="2" id="KW-1185">Reference proteome</keyword>
<gene>
    <name evidence="1" type="ORF">AKL17_1026</name>
</gene>
<dbReference type="Proteomes" id="UP000076128">
    <property type="component" value="Chromosome"/>
</dbReference>
<reference evidence="1 2" key="1">
    <citation type="submission" date="2015-09" db="EMBL/GenBank/DDBJ databases">
        <title>Complete genome sequence of Defluviimonas alba cai42t isolated from an oilfield in Xinjiang.</title>
        <authorList>
            <person name="Geng S."/>
            <person name="Pan X."/>
            <person name="Wu X."/>
        </authorList>
    </citation>
    <scope>NUCLEOTIDE SEQUENCE [LARGE SCALE GENOMIC DNA]</scope>
    <source>
        <strain evidence="2">cai42</strain>
    </source>
</reference>
<evidence type="ECO:0000313" key="2">
    <source>
        <dbReference type="Proteomes" id="UP000076128"/>
    </source>
</evidence>
<dbReference type="AlphaFoldDB" id="A0A159Z0B3"/>
<accession>A0A159Z0B3</accession>
<sequence length="232" mass="26886">MQLKKFEDLVEEANGIIASQVPLAVPRVSGILKFYELQAKFGGLSEHHGIYWILRAQLGTLDKLKVLLPEDRLPSSVEILAGCRNIFENLVWLKLFLIDQSWGLFFYGQFLQAHRQDLEGSIQKFKVEAELFEAFSAEDAAIFNDLVLEFPLIKESTSEDQIYFTKELSRRKRELDIRARRTFALFAEAATINGYSFQAHLLRTKHIPRLKEQLELIVRRIDRFKQEVGTKV</sequence>
<dbReference type="EMBL" id="CP012661">
    <property type="protein sequence ID" value="AMY68285.1"/>
    <property type="molecule type" value="Genomic_DNA"/>
</dbReference>
<name>A0A159Z0B3_9RHOB</name>
<organism evidence="1 2">
    <name type="scientific">Frigidibacter mobilis</name>
    <dbReference type="NCBI Taxonomy" id="1335048"/>
    <lineage>
        <taxon>Bacteria</taxon>
        <taxon>Pseudomonadati</taxon>
        <taxon>Pseudomonadota</taxon>
        <taxon>Alphaproteobacteria</taxon>
        <taxon>Rhodobacterales</taxon>
        <taxon>Paracoccaceae</taxon>
        <taxon>Frigidibacter</taxon>
    </lineage>
</organism>
<dbReference type="RefSeq" id="WP_166507009.1">
    <property type="nucleotide sequence ID" value="NZ_CP012661.1"/>
</dbReference>